<dbReference type="PANTHER" id="PTHR21299">
    <property type="entry name" value="CYTIDYLATE KINASE/PANTOATE-BETA-ALANINE LIGASE"/>
    <property type="match status" value="1"/>
</dbReference>
<feature type="compositionally biased region" description="Basic and acidic residues" evidence="4">
    <location>
        <begin position="1"/>
        <end position="10"/>
    </location>
</feature>
<feature type="region of interest" description="Disordered" evidence="4">
    <location>
        <begin position="1"/>
        <end position="62"/>
    </location>
</feature>
<comment type="function">
    <text evidence="3">Catalyzes the condensation of pantoate with beta-alanine in an ATP-dependent reaction via a pantoyl-adenylate intermediate.</text>
</comment>
<dbReference type="CDD" id="cd00560">
    <property type="entry name" value="PanC"/>
    <property type="match status" value="1"/>
</dbReference>
<keyword evidence="3" id="KW-0963">Cytoplasm</keyword>
<feature type="binding site" evidence="3">
    <location>
        <position position="119"/>
    </location>
    <ligand>
        <name>(R)-pantoate</name>
        <dbReference type="ChEBI" id="CHEBI:15980"/>
    </ligand>
</feature>
<dbReference type="NCBIfam" id="TIGR00018">
    <property type="entry name" value="panC"/>
    <property type="match status" value="1"/>
</dbReference>
<sequence length="334" mass="35215">MRGCRGERLRGLRPAPVGLSGPAGLRGPETPSDRLTSTRRRPVDGTRTPVHGTGSGPQVHHTPEDISTAVRALRATGRSIAFVPTMGALHAGHRELIRHARRADDDPATVVSIFVNPLQFGAGEDLDRYPRPLEADLAACRDEGVELVFLPGVADMYPEGADTTVVPGPLGGQLEGAVRPGHFAGVLTVVAKLFHIVAPDLAYFGEKDYQQLALITRMVRDLNFPLSVVPVPTVREPDGLALSSRNVYLTPAERSRATTLFRALTAGAAAAADGPAAVLDAARAVLDRDGGLAVDYLELRGAALDVDPGPGPARLLVAAQLGTTHLIDNIGLHL</sequence>
<feature type="binding site" evidence="3">
    <location>
        <begin position="86"/>
        <end position="93"/>
    </location>
    <ligand>
        <name>ATP</name>
        <dbReference type="ChEBI" id="CHEBI:30616"/>
    </ligand>
</feature>
<comment type="subcellular location">
    <subcellularLocation>
        <location evidence="3">Cytoplasm</location>
    </subcellularLocation>
</comment>
<organism evidence="5 6">
    <name type="scientific">Pseudonocardia abyssalis</name>
    <dbReference type="NCBI Taxonomy" id="2792008"/>
    <lineage>
        <taxon>Bacteria</taxon>
        <taxon>Bacillati</taxon>
        <taxon>Actinomycetota</taxon>
        <taxon>Actinomycetes</taxon>
        <taxon>Pseudonocardiales</taxon>
        <taxon>Pseudonocardiaceae</taxon>
        <taxon>Pseudonocardia</taxon>
    </lineage>
</organism>
<comment type="caution">
    <text evidence="5">The sequence shown here is derived from an EMBL/GenBank/DDBJ whole genome shotgun (WGS) entry which is preliminary data.</text>
</comment>
<accession>A0ABS6V1M2</accession>
<evidence type="ECO:0000256" key="3">
    <source>
        <dbReference type="HAMAP-Rule" id="MF_00158"/>
    </source>
</evidence>
<dbReference type="InterPro" id="IPR003721">
    <property type="entry name" value="Pantoate_ligase"/>
</dbReference>
<feature type="binding site" evidence="3">
    <location>
        <position position="119"/>
    </location>
    <ligand>
        <name>beta-alanine</name>
        <dbReference type="ChEBI" id="CHEBI:57966"/>
    </ligand>
</feature>
<feature type="active site" description="Proton donor" evidence="3">
    <location>
        <position position="93"/>
    </location>
</feature>
<evidence type="ECO:0000256" key="2">
    <source>
        <dbReference type="ARBA" id="ARBA00022840"/>
    </source>
</evidence>
<evidence type="ECO:0000313" key="5">
    <source>
        <dbReference type="EMBL" id="MBW0138357.1"/>
    </source>
</evidence>
<feature type="binding site" evidence="3">
    <location>
        <begin position="205"/>
        <end position="208"/>
    </location>
    <ligand>
        <name>ATP</name>
        <dbReference type="ChEBI" id="CHEBI:30616"/>
    </ligand>
</feature>
<keyword evidence="3" id="KW-0566">Pantothenate biosynthesis</keyword>
<dbReference type="EMBL" id="JADQDK010000001">
    <property type="protein sequence ID" value="MBW0138357.1"/>
    <property type="molecule type" value="Genomic_DNA"/>
</dbReference>
<keyword evidence="2 3" id="KW-0067">ATP-binding</keyword>
<dbReference type="Proteomes" id="UP000694287">
    <property type="component" value="Unassembled WGS sequence"/>
</dbReference>
<dbReference type="GO" id="GO:0004592">
    <property type="term" value="F:pantoate-beta-alanine ligase activity"/>
    <property type="evidence" value="ECO:0007669"/>
    <property type="project" value="UniProtKB-EC"/>
</dbReference>
<keyword evidence="1 3" id="KW-0547">Nucleotide-binding</keyword>
<dbReference type="EC" id="6.3.2.1" evidence="3"/>
<evidence type="ECO:0000313" key="6">
    <source>
        <dbReference type="Proteomes" id="UP000694287"/>
    </source>
</evidence>
<evidence type="ECO:0000256" key="1">
    <source>
        <dbReference type="ARBA" id="ARBA00022741"/>
    </source>
</evidence>
<protein>
    <recommendedName>
        <fullName evidence="3">Pantothenate synthetase</fullName>
        <shortName evidence="3">PS</shortName>
        <ecNumber evidence="3">6.3.2.1</ecNumber>
    </recommendedName>
    <alternativeName>
        <fullName evidence="3">Pantoate--beta-alanine ligase</fullName>
    </alternativeName>
    <alternativeName>
        <fullName evidence="3">Pantoate-activating enzyme</fullName>
    </alternativeName>
</protein>
<name>A0ABS6V1M2_9PSEU</name>
<comment type="subunit">
    <text evidence="3">Homodimer.</text>
</comment>
<comment type="miscellaneous">
    <text evidence="3">The reaction proceeds by a bi uni uni bi ping pong mechanism.</text>
</comment>
<keyword evidence="6" id="KW-1185">Reference proteome</keyword>
<feature type="binding site" evidence="3">
    <location>
        <position position="234"/>
    </location>
    <ligand>
        <name>ATP</name>
        <dbReference type="ChEBI" id="CHEBI:30616"/>
    </ligand>
</feature>
<reference evidence="5 6" key="1">
    <citation type="submission" date="2020-11" db="EMBL/GenBank/DDBJ databases">
        <title>Pseudonocardia abyssalis sp. nov. and Pseudonocardia oceani sp. nov., description and phylogenomic analysis of two novel actinomycetes isolated from the deep Southern Ocean.</title>
        <authorList>
            <person name="Parra J."/>
        </authorList>
    </citation>
    <scope>NUCLEOTIDE SEQUENCE [LARGE SCALE GENOMIC DNA]</scope>
    <source>
        <strain evidence="5 6">KRD-168</strain>
    </source>
</reference>
<dbReference type="PANTHER" id="PTHR21299:SF1">
    <property type="entry name" value="PANTOATE--BETA-ALANINE LIGASE"/>
    <property type="match status" value="1"/>
</dbReference>
<proteinExistence type="inferred from homology"/>
<dbReference type="Pfam" id="PF02569">
    <property type="entry name" value="Pantoate_ligase"/>
    <property type="match status" value="1"/>
</dbReference>
<feature type="binding site" evidence="3">
    <location>
        <begin position="242"/>
        <end position="245"/>
    </location>
    <ligand>
        <name>ATP</name>
        <dbReference type="ChEBI" id="CHEBI:30616"/>
    </ligand>
</feature>
<feature type="binding site" evidence="3">
    <location>
        <position position="211"/>
    </location>
    <ligand>
        <name>(R)-pantoate</name>
        <dbReference type="ChEBI" id="CHEBI:15980"/>
    </ligand>
</feature>
<keyword evidence="3 5" id="KW-0436">Ligase</keyword>
<comment type="similarity">
    <text evidence="3">Belongs to the pantothenate synthetase family.</text>
</comment>
<gene>
    <name evidence="3" type="primary">panC</name>
    <name evidence="5" type="ORF">I4I81_29425</name>
</gene>
<dbReference type="HAMAP" id="MF_00158">
    <property type="entry name" value="PanC"/>
    <property type="match status" value="1"/>
</dbReference>
<comment type="catalytic activity">
    <reaction evidence="3">
        <text>(R)-pantoate + beta-alanine + ATP = (R)-pantothenate + AMP + diphosphate + H(+)</text>
        <dbReference type="Rhea" id="RHEA:10912"/>
        <dbReference type="ChEBI" id="CHEBI:15378"/>
        <dbReference type="ChEBI" id="CHEBI:15980"/>
        <dbReference type="ChEBI" id="CHEBI:29032"/>
        <dbReference type="ChEBI" id="CHEBI:30616"/>
        <dbReference type="ChEBI" id="CHEBI:33019"/>
        <dbReference type="ChEBI" id="CHEBI:57966"/>
        <dbReference type="ChEBI" id="CHEBI:456215"/>
        <dbReference type="EC" id="6.3.2.1"/>
    </reaction>
</comment>
<evidence type="ECO:0000256" key="4">
    <source>
        <dbReference type="SAM" id="MobiDB-lite"/>
    </source>
</evidence>
<comment type="pathway">
    <text evidence="3">Cofactor biosynthesis; (R)-pantothenate biosynthesis; (R)-pantothenate from (R)-pantoate and beta-alanine: step 1/1.</text>
</comment>